<sequence>MGQAQRIHTYDDELHERRRRLAIVRPIVDFEEERLKRLREKSRDTRDP</sequence>
<dbReference type="AlphaFoldDB" id="A0A2A9HIV7"/>
<evidence type="ECO:0000313" key="2">
    <source>
        <dbReference type="Proteomes" id="UP000223071"/>
    </source>
</evidence>
<evidence type="ECO:0000313" key="1">
    <source>
        <dbReference type="EMBL" id="PFG74926.1"/>
    </source>
</evidence>
<dbReference type="EMBL" id="PDJQ01000001">
    <property type="protein sequence ID" value="PFG74926.1"/>
    <property type="molecule type" value="Genomic_DNA"/>
</dbReference>
<accession>A0A2A9HIV7</accession>
<gene>
    <name evidence="1" type="ORF">A9A59_2177</name>
</gene>
<proteinExistence type="predicted"/>
<protein>
    <submittedName>
        <fullName evidence="1">Uncharacterized protein</fullName>
    </submittedName>
</protein>
<dbReference type="Proteomes" id="UP000223071">
    <property type="component" value="Unassembled WGS sequence"/>
</dbReference>
<reference evidence="1 2" key="1">
    <citation type="submission" date="2017-09" db="EMBL/GenBank/DDBJ databases">
        <title>Sequencing the genomes of two abundant thermophiles in Great Basin hot springs: Thermocrinis jamiesonii and novel Chloroflexi Thermoflexus hugenholtzii.</title>
        <authorList>
            <person name="Hedlund B."/>
        </authorList>
    </citation>
    <scope>NUCLEOTIDE SEQUENCE [LARGE SCALE GENOMIC DNA]</scope>
    <source>
        <strain evidence="1 2">G233</strain>
    </source>
</reference>
<organism evidence="1 2">
    <name type="scientific">Tepidiforma thermophila (strain KCTC 52669 / CGMCC 1.13589 / G233)</name>
    <dbReference type="NCBI Taxonomy" id="2761530"/>
    <lineage>
        <taxon>Bacteria</taxon>
        <taxon>Bacillati</taxon>
        <taxon>Chloroflexota</taxon>
        <taxon>Tepidiformia</taxon>
        <taxon>Tepidiformales</taxon>
        <taxon>Tepidiformaceae</taxon>
        <taxon>Tepidiforma</taxon>
    </lineage>
</organism>
<dbReference type="RefSeq" id="WP_165772673.1">
    <property type="nucleotide sequence ID" value="NZ_PDJQ01000001.1"/>
</dbReference>
<comment type="caution">
    <text evidence="1">The sequence shown here is derived from an EMBL/GenBank/DDBJ whole genome shotgun (WGS) entry which is preliminary data.</text>
</comment>
<name>A0A2A9HIV7_TEPT2</name>
<keyword evidence="2" id="KW-1185">Reference proteome</keyword>